<dbReference type="SUPFAM" id="SSF52540">
    <property type="entry name" value="P-loop containing nucleoside triphosphate hydrolases"/>
    <property type="match status" value="1"/>
</dbReference>
<gene>
    <name evidence="3" type="ORF">UFOPK2171_00639</name>
</gene>
<accession>A0A6J6KNA9</accession>
<keyword evidence="1" id="KW-0547">Nucleotide-binding</keyword>
<organism evidence="3">
    <name type="scientific">freshwater metagenome</name>
    <dbReference type="NCBI Taxonomy" id="449393"/>
    <lineage>
        <taxon>unclassified sequences</taxon>
        <taxon>metagenomes</taxon>
        <taxon>ecological metagenomes</taxon>
    </lineage>
</organism>
<evidence type="ECO:0000256" key="2">
    <source>
        <dbReference type="ARBA" id="ARBA00022840"/>
    </source>
</evidence>
<proteinExistence type="predicted"/>
<dbReference type="EMBL" id="CAEZWD010000072">
    <property type="protein sequence ID" value="CAB4650756.1"/>
    <property type="molecule type" value="Genomic_DNA"/>
</dbReference>
<keyword evidence="2" id="KW-0067">ATP-binding</keyword>
<reference evidence="3" key="1">
    <citation type="submission" date="2020-05" db="EMBL/GenBank/DDBJ databases">
        <authorList>
            <person name="Chiriac C."/>
            <person name="Salcher M."/>
            <person name="Ghai R."/>
            <person name="Kavagutti S V."/>
        </authorList>
    </citation>
    <scope>NUCLEOTIDE SEQUENCE</scope>
</reference>
<dbReference type="InterPro" id="IPR027417">
    <property type="entry name" value="P-loop_NTPase"/>
</dbReference>
<dbReference type="GO" id="GO:0005524">
    <property type="term" value="F:ATP binding"/>
    <property type="evidence" value="ECO:0007669"/>
    <property type="project" value="UniProtKB-KW"/>
</dbReference>
<dbReference type="Gene3D" id="3.40.50.300">
    <property type="entry name" value="P-loop containing nucleotide triphosphate hydrolases"/>
    <property type="match status" value="1"/>
</dbReference>
<evidence type="ECO:0000313" key="3">
    <source>
        <dbReference type="EMBL" id="CAB4650756.1"/>
    </source>
</evidence>
<protein>
    <submittedName>
        <fullName evidence="3">Unannotated protein</fullName>
    </submittedName>
</protein>
<name>A0A6J6KNA9_9ZZZZ</name>
<dbReference type="PANTHER" id="PTHR43384:SF6">
    <property type="entry name" value="SEPTUM SITE-DETERMINING PROTEIN MIND HOMOLOG, CHLOROPLASTIC"/>
    <property type="match status" value="1"/>
</dbReference>
<dbReference type="InterPro" id="IPR050625">
    <property type="entry name" value="ParA/MinD_ATPase"/>
</dbReference>
<dbReference type="PANTHER" id="PTHR43384">
    <property type="entry name" value="SEPTUM SITE-DETERMINING PROTEIN MIND HOMOLOG, CHLOROPLASTIC-RELATED"/>
    <property type="match status" value="1"/>
</dbReference>
<evidence type="ECO:0000256" key="1">
    <source>
        <dbReference type="ARBA" id="ARBA00022741"/>
    </source>
</evidence>
<dbReference type="GO" id="GO:0051782">
    <property type="term" value="P:negative regulation of cell division"/>
    <property type="evidence" value="ECO:0007669"/>
    <property type="project" value="TreeGrafter"/>
</dbReference>
<dbReference type="AlphaFoldDB" id="A0A6J6KNA9"/>
<dbReference type="GO" id="GO:0009898">
    <property type="term" value="C:cytoplasmic side of plasma membrane"/>
    <property type="evidence" value="ECO:0007669"/>
    <property type="project" value="TreeGrafter"/>
</dbReference>
<dbReference type="GO" id="GO:0005829">
    <property type="term" value="C:cytosol"/>
    <property type="evidence" value="ECO:0007669"/>
    <property type="project" value="TreeGrafter"/>
</dbReference>
<sequence length="408" mass="44989">MKNLIAALGLVDWEAQFVSGLGHPMFGLQVQRRCVDGVDIRAAIQVSDCQAVLVSDATPRINQDLIAELADKNIKLIAITSDVDHWQDLGASHCIELDSNNPLSALKQISELMSDEPQPVEPESVPKGLLIAVAGFGGACGRTMAVKEIGWQLSKLGSKTCLVDADTYGPSLDQELGFEPNQNGLLELCRSIERKNVSVQTHFDLLPEVSENLSLVAGLPRISRWTDLRVSTLRELWRKSRETFDVVVADVGAVLELDHSLMHETSLPRRHAASLTALEAAAVTFICARADNVGITRLVRGYLEFHELFANSEVHVLLWGVVNDAQSKDVRAAVSRHTGIESIFETSYDFEITRKALQHGSFVSKLDSKNVIAKEFEAIATMLSKKLEQQNKTPLQLKPKRRLLKRAA</sequence>
<dbReference type="GO" id="GO:0016887">
    <property type="term" value="F:ATP hydrolysis activity"/>
    <property type="evidence" value="ECO:0007669"/>
    <property type="project" value="TreeGrafter"/>
</dbReference>